<dbReference type="PANTHER" id="PTHR45808">
    <property type="entry name" value="RHO GTPASE-ACTIVATING PROTEIN 68F"/>
    <property type="match status" value="1"/>
</dbReference>
<dbReference type="Pfam" id="PF00620">
    <property type="entry name" value="RhoGAP"/>
    <property type="match status" value="1"/>
</dbReference>
<comment type="caution">
    <text evidence="2">The sequence shown here is derived from an EMBL/GenBank/DDBJ whole genome shotgun (WGS) entry which is preliminary data.</text>
</comment>
<dbReference type="OrthoDB" id="9994905at2759"/>
<dbReference type="CDD" id="cd00159">
    <property type="entry name" value="RhoGAP"/>
    <property type="match status" value="1"/>
</dbReference>
<gene>
    <name evidence="2" type="ORF">M0811_13219</name>
</gene>
<evidence type="ECO:0000259" key="1">
    <source>
        <dbReference type="PROSITE" id="PS50238"/>
    </source>
</evidence>
<dbReference type="GO" id="GO:0007264">
    <property type="term" value="P:small GTPase-mediated signal transduction"/>
    <property type="evidence" value="ECO:0007669"/>
    <property type="project" value="TreeGrafter"/>
</dbReference>
<dbReference type="PROSITE" id="PS50238">
    <property type="entry name" value="RHOGAP"/>
    <property type="match status" value="1"/>
</dbReference>
<dbReference type="SUPFAM" id="SSF48350">
    <property type="entry name" value="GTPase activation domain, GAP"/>
    <property type="match status" value="1"/>
</dbReference>
<organism evidence="2 3">
    <name type="scientific">Anaeramoeba ignava</name>
    <name type="common">Anaerobic marine amoeba</name>
    <dbReference type="NCBI Taxonomy" id="1746090"/>
    <lineage>
        <taxon>Eukaryota</taxon>
        <taxon>Metamonada</taxon>
        <taxon>Anaeramoebidae</taxon>
        <taxon>Anaeramoeba</taxon>
    </lineage>
</organism>
<accession>A0A9Q0R5W1</accession>
<evidence type="ECO:0000313" key="3">
    <source>
        <dbReference type="Proteomes" id="UP001149090"/>
    </source>
</evidence>
<feature type="domain" description="Rho-GAP" evidence="1">
    <location>
        <begin position="14"/>
        <end position="196"/>
    </location>
</feature>
<protein>
    <submittedName>
        <fullName evidence="2">Rho gtpase-activating protein 68f</fullName>
    </submittedName>
</protein>
<dbReference type="GO" id="GO:0005096">
    <property type="term" value="F:GTPase activator activity"/>
    <property type="evidence" value="ECO:0007669"/>
    <property type="project" value="TreeGrafter"/>
</dbReference>
<dbReference type="InterPro" id="IPR000198">
    <property type="entry name" value="RhoGAP_dom"/>
</dbReference>
<reference evidence="2" key="1">
    <citation type="submission" date="2022-10" db="EMBL/GenBank/DDBJ databases">
        <title>Novel sulphate-reducing endosymbionts in the free-living metamonad Anaeramoeba.</title>
        <authorList>
            <person name="Jerlstrom-Hultqvist J."/>
            <person name="Cepicka I."/>
            <person name="Gallot-Lavallee L."/>
            <person name="Salas-Leiva D."/>
            <person name="Curtis B.A."/>
            <person name="Zahonova K."/>
            <person name="Pipaliya S."/>
            <person name="Dacks J."/>
            <person name="Roger A.J."/>
        </authorList>
    </citation>
    <scope>NUCLEOTIDE SEQUENCE</scope>
    <source>
        <strain evidence="2">BMAN</strain>
    </source>
</reference>
<dbReference type="Gene3D" id="1.10.555.10">
    <property type="entry name" value="Rho GTPase activation protein"/>
    <property type="match status" value="1"/>
</dbReference>
<keyword evidence="3" id="KW-1185">Reference proteome</keyword>
<proteinExistence type="predicted"/>
<dbReference type="GO" id="GO:0005737">
    <property type="term" value="C:cytoplasm"/>
    <property type="evidence" value="ECO:0007669"/>
    <property type="project" value="TreeGrafter"/>
</dbReference>
<dbReference type="SMART" id="SM00324">
    <property type="entry name" value="RhoGAP"/>
    <property type="match status" value="1"/>
</dbReference>
<evidence type="ECO:0000313" key="2">
    <source>
        <dbReference type="EMBL" id="KAJ5067169.1"/>
    </source>
</evidence>
<dbReference type="AlphaFoldDB" id="A0A9Q0R5W1"/>
<dbReference type="PANTHER" id="PTHR45808:SF2">
    <property type="entry name" value="RHO GTPASE-ACTIVATING PROTEIN 68F"/>
    <property type="match status" value="1"/>
</dbReference>
<name>A0A9Q0R5W1_ANAIG</name>
<dbReference type="OMA" id="CAGACHN"/>
<sequence>MEKKEIKSKQIFGISLTELEKREEETPIPRIVTNSVNYLKKKSIETTGIFRIPGNKTEMESIIKRWNKGEVIDYEKEKTLEFTVASLLKQFARDLPQSLLSNSLIQEFFKFENLNQREKIFQTKSLLENIPIYNCKILQKIMLLLRKISRHSDENLMNASALAMVFLPSFCHEQDLQSNETAQIISFFIKNSKLIFPDFK</sequence>
<dbReference type="InterPro" id="IPR008936">
    <property type="entry name" value="Rho_GTPase_activation_prot"/>
</dbReference>
<dbReference type="EMBL" id="JAPDFW010000133">
    <property type="protein sequence ID" value="KAJ5067169.1"/>
    <property type="molecule type" value="Genomic_DNA"/>
</dbReference>
<dbReference type="Proteomes" id="UP001149090">
    <property type="component" value="Unassembled WGS sequence"/>
</dbReference>